<gene>
    <name evidence="2" type="ORF">HPB51_022860</name>
</gene>
<feature type="region of interest" description="Disordered" evidence="1">
    <location>
        <begin position="127"/>
        <end position="150"/>
    </location>
</feature>
<evidence type="ECO:0000256" key="1">
    <source>
        <dbReference type="SAM" id="MobiDB-lite"/>
    </source>
</evidence>
<reference evidence="2" key="2">
    <citation type="submission" date="2021-09" db="EMBL/GenBank/DDBJ databases">
        <authorList>
            <person name="Jia N."/>
            <person name="Wang J."/>
            <person name="Shi W."/>
            <person name="Du L."/>
            <person name="Sun Y."/>
            <person name="Zhan W."/>
            <person name="Jiang J."/>
            <person name="Wang Q."/>
            <person name="Zhang B."/>
            <person name="Ji P."/>
            <person name="Sakyi L.B."/>
            <person name="Cui X."/>
            <person name="Yuan T."/>
            <person name="Jiang B."/>
            <person name="Yang W."/>
            <person name="Lam T.T.-Y."/>
            <person name="Chang Q."/>
            <person name="Ding S."/>
            <person name="Wang X."/>
            <person name="Zhu J."/>
            <person name="Ruan X."/>
            <person name="Zhao L."/>
            <person name="Wei J."/>
            <person name="Que T."/>
            <person name="Du C."/>
            <person name="Cheng J."/>
            <person name="Dai P."/>
            <person name="Han X."/>
            <person name="Huang E."/>
            <person name="Gao Y."/>
            <person name="Liu J."/>
            <person name="Shao H."/>
            <person name="Ye R."/>
            <person name="Li L."/>
            <person name="Wei W."/>
            <person name="Wang X."/>
            <person name="Wang C."/>
            <person name="Huo Q."/>
            <person name="Li W."/>
            <person name="Guo W."/>
            <person name="Chen H."/>
            <person name="Chen S."/>
            <person name="Zhou L."/>
            <person name="Zhou L."/>
            <person name="Ni X."/>
            <person name="Tian J."/>
            <person name="Zhou Y."/>
            <person name="Sheng Y."/>
            <person name="Liu T."/>
            <person name="Pan Y."/>
            <person name="Xia L."/>
            <person name="Li J."/>
            <person name="Zhao F."/>
            <person name="Cao W."/>
        </authorList>
    </citation>
    <scope>NUCLEOTIDE SEQUENCE</scope>
    <source>
        <strain evidence="2">Rmic-2018</strain>
        <tissue evidence="2">Larvae</tissue>
    </source>
</reference>
<comment type="caution">
    <text evidence="2">The sequence shown here is derived from an EMBL/GenBank/DDBJ whole genome shotgun (WGS) entry which is preliminary data.</text>
</comment>
<evidence type="ECO:0000313" key="3">
    <source>
        <dbReference type="Proteomes" id="UP000821866"/>
    </source>
</evidence>
<proteinExistence type="predicted"/>
<organism evidence="2 3">
    <name type="scientific">Rhipicephalus microplus</name>
    <name type="common">Cattle tick</name>
    <name type="synonym">Boophilus microplus</name>
    <dbReference type="NCBI Taxonomy" id="6941"/>
    <lineage>
        <taxon>Eukaryota</taxon>
        <taxon>Metazoa</taxon>
        <taxon>Ecdysozoa</taxon>
        <taxon>Arthropoda</taxon>
        <taxon>Chelicerata</taxon>
        <taxon>Arachnida</taxon>
        <taxon>Acari</taxon>
        <taxon>Parasitiformes</taxon>
        <taxon>Ixodida</taxon>
        <taxon>Ixodoidea</taxon>
        <taxon>Ixodidae</taxon>
        <taxon>Rhipicephalinae</taxon>
        <taxon>Rhipicephalus</taxon>
        <taxon>Boophilus</taxon>
    </lineage>
</organism>
<evidence type="ECO:0000313" key="2">
    <source>
        <dbReference type="EMBL" id="KAH8024376.1"/>
    </source>
</evidence>
<dbReference type="Proteomes" id="UP000821866">
    <property type="component" value="Chromosome 6"/>
</dbReference>
<feature type="region of interest" description="Disordered" evidence="1">
    <location>
        <begin position="21"/>
        <end position="51"/>
    </location>
</feature>
<keyword evidence="3" id="KW-1185">Reference proteome</keyword>
<sequence>MTATTTNIFCLSWKKDERKGREVAAKRQKRQADSELMAKEAMAQRQRRQPDATLEARAWEAETYGEHAAIDLFDGTVVMTGYMAPNFYRDDDVAPLETPTRHAPSQCSSVSVMGSLFPGSLEETTSLVNGSATSRRLRENGEENDGACRGSINSTWSDKQYNGDIVKAQKLTRSNLCGGGSEKCGCPFTWRQVFCHSQ</sequence>
<feature type="compositionally biased region" description="Basic and acidic residues" evidence="1">
    <location>
        <begin position="21"/>
        <end position="38"/>
    </location>
</feature>
<accession>A0A9J6DRA9</accession>
<dbReference type="AlphaFoldDB" id="A0A9J6DRA9"/>
<reference evidence="2" key="1">
    <citation type="journal article" date="2020" name="Cell">
        <title>Large-Scale Comparative Analyses of Tick Genomes Elucidate Their Genetic Diversity and Vector Capacities.</title>
        <authorList>
            <consortium name="Tick Genome and Microbiome Consortium (TIGMIC)"/>
            <person name="Jia N."/>
            <person name="Wang J."/>
            <person name="Shi W."/>
            <person name="Du L."/>
            <person name="Sun Y."/>
            <person name="Zhan W."/>
            <person name="Jiang J.F."/>
            <person name="Wang Q."/>
            <person name="Zhang B."/>
            <person name="Ji P."/>
            <person name="Bell-Sakyi L."/>
            <person name="Cui X.M."/>
            <person name="Yuan T.T."/>
            <person name="Jiang B.G."/>
            <person name="Yang W.F."/>
            <person name="Lam T.T."/>
            <person name="Chang Q.C."/>
            <person name="Ding S.J."/>
            <person name="Wang X.J."/>
            <person name="Zhu J.G."/>
            <person name="Ruan X.D."/>
            <person name="Zhao L."/>
            <person name="Wei J.T."/>
            <person name="Ye R.Z."/>
            <person name="Que T.C."/>
            <person name="Du C.H."/>
            <person name="Zhou Y.H."/>
            <person name="Cheng J.X."/>
            <person name="Dai P.F."/>
            <person name="Guo W.B."/>
            <person name="Han X.H."/>
            <person name="Huang E.J."/>
            <person name="Li L.F."/>
            <person name="Wei W."/>
            <person name="Gao Y.C."/>
            <person name="Liu J.Z."/>
            <person name="Shao H.Z."/>
            <person name="Wang X."/>
            <person name="Wang C.C."/>
            <person name="Yang T.C."/>
            <person name="Huo Q.B."/>
            <person name="Li W."/>
            <person name="Chen H.Y."/>
            <person name="Chen S.E."/>
            <person name="Zhou L.G."/>
            <person name="Ni X.B."/>
            <person name="Tian J.H."/>
            <person name="Sheng Y."/>
            <person name="Liu T."/>
            <person name="Pan Y.S."/>
            <person name="Xia L.Y."/>
            <person name="Li J."/>
            <person name="Zhao F."/>
            <person name="Cao W.C."/>
        </authorList>
    </citation>
    <scope>NUCLEOTIDE SEQUENCE</scope>
    <source>
        <strain evidence="2">Rmic-2018</strain>
    </source>
</reference>
<dbReference type="EMBL" id="JABSTU010000008">
    <property type="protein sequence ID" value="KAH8024376.1"/>
    <property type="molecule type" value="Genomic_DNA"/>
</dbReference>
<protein>
    <submittedName>
        <fullName evidence="2">Uncharacterized protein</fullName>
    </submittedName>
</protein>
<name>A0A9J6DRA9_RHIMP</name>